<organism evidence="1 2">
    <name type="scientific">Penicillium hordei</name>
    <dbReference type="NCBI Taxonomy" id="40994"/>
    <lineage>
        <taxon>Eukaryota</taxon>
        <taxon>Fungi</taxon>
        <taxon>Dikarya</taxon>
        <taxon>Ascomycota</taxon>
        <taxon>Pezizomycotina</taxon>
        <taxon>Eurotiomycetes</taxon>
        <taxon>Eurotiomycetidae</taxon>
        <taxon>Eurotiales</taxon>
        <taxon>Aspergillaceae</taxon>
        <taxon>Penicillium</taxon>
    </lineage>
</organism>
<dbReference type="GeneID" id="81584051"/>
<protein>
    <submittedName>
        <fullName evidence="1">Uncharacterized protein</fullName>
    </submittedName>
</protein>
<dbReference type="RefSeq" id="XP_056758804.1">
    <property type="nucleotide sequence ID" value="XM_056893809.1"/>
</dbReference>
<gene>
    <name evidence="1" type="ORF">N7537_002751</name>
</gene>
<dbReference type="AlphaFoldDB" id="A0AAD6EJL2"/>
<dbReference type="Proteomes" id="UP001213799">
    <property type="component" value="Unassembled WGS sequence"/>
</dbReference>
<evidence type="ECO:0000313" key="2">
    <source>
        <dbReference type="Proteomes" id="UP001213799"/>
    </source>
</evidence>
<comment type="caution">
    <text evidence="1">The sequence shown here is derived from an EMBL/GenBank/DDBJ whole genome shotgun (WGS) entry which is preliminary data.</text>
</comment>
<sequence length="78" mass="8238">MGPIIFSQSFGAAVFLSLAQTISRNSFQTLIAEYAPSANAQNIIHARATGFRQIVSGTGLTGVLIAQIESRGNVDTQL</sequence>
<reference evidence="1" key="1">
    <citation type="journal article" date="2023" name="IMA Fungus">
        <title>Comparative genomic study of the Penicillium genus elucidates a diverse pangenome and 15 lateral gene transfer events.</title>
        <authorList>
            <person name="Petersen C."/>
            <person name="Sorensen T."/>
            <person name="Nielsen M.R."/>
            <person name="Sondergaard T.E."/>
            <person name="Sorensen J.L."/>
            <person name="Fitzpatrick D.A."/>
            <person name="Frisvad J.C."/>
            <person name="Nielsen K.L."/>
        </authorList>
    </citation>
    <scope>NUCLEOTIDE SEQUENCE</scope>
    <source>
        <strain evidence="1">IBT 12815</strain>
    </source>
</reference>
<reference evidence="1" key="2">
    <citation type="submission" date="2023-01" db="EMBL/GenBank/DDBJ databases">
        <authorList>
            <person name="Petersen C."/>
        </authorList>
    </citation>
    <scope>NUCLEOTIDE SEQUENCE</scope>
    <source>
        <strain evidence="1">IBT 12815</strain>
    </source>
</reference>
<accession>A0AAD6EJL2</accession>
<name>A0AAD6EJL2_9EURO</name>
<evidence type="ECO:0000313" key="1">
    <source>
        <dbReference type="EMBL" id="KAJ5617637.1"/>
    </source>
</evidence>
<dbReference type="EMBL" id="JAQJAE010000001">
    <property type="protein sequence ID" value="KAJ5617637.1"/>
    <property type="molecule type" value="Genomic_DNA"/>
</dbReference>
<keyword evidence="2" id="KW-1185">Reference proteome</keyword>
<proteinExistence type="predicted"/>